<sequence>MTEHHGARARHAGVNISTEGTTENTQLPGSSITSGVGEAPPGARSSSLPPYFDSVWHRTSSELPPRSFEEGSTFYMMGSRPMLAPPPVYGKDGFKERDQQTYAKRFIMYARGQDAISVSSDVRIGTVSMSSCMTAEAHAHDA</sequence>
<evidence type="ECO:0000256" key="1">
    <source>
        <dbReference type="SAM" id="MobiDB-lite"/>
    </source>
</evidence>
<dbReference type="VEuPathDB" id="FungiDB:H257_19380"/>
<dbReference type="EMBL" id="KI913650">
    <property type="protein sequence ID" value="ETV63689.1"/>
    <property type="molecule type" value="Genomic_DNA"/>
</dbReference>
<reference evidence="2" key="1">
    <citation type="submission" date="2013-12" db="EMBL/GenBank/DDBJ databases">
        <title>The Genome Sequence of Aphanomyces astaci APO3.</title>
        <authorList>
            <consortium name="The Broad Institute Genomics Platform"/>
            <person name="Russ C."/>
            <person name="Tyler B."/>
            <person name="van West P."/>
            <person name="Dieguez-Uribeondo J."/>
            <person name="Young S.K."/>
            <person name="Zeng Q."/>
            <person name="Gargeya S."/>
            <person name="Fitzgerald M."/>
            <person name="Abouelleil A."/>
            <person name="Alvarado L."/>
            <person name="Chapman S.B."/>
            <person name="Gainer-Dewar J."/>
            <person name="Goldberg J."/>
            <person name="Griggs A."/>
            <person name="Gujja S."/>
            <person name="Hansen M."/>
            <person name="Howarth C."/>
            <person name="Imamovic A."/>
            <person name="Ireland A."/>
            <person name="Larimer J."/>
            <person name="McCowan C."/>
            <person name="Murphy C."/>
            <person name="Pearson M."/>
            <person name="Poon T.W."/>
            <person name="Priest M."/>
            <person name="Roberts A."/>
            <person name="Saif S."/>
            <person name="Shea T."/>
            <person name="Sykes S."/>
            <person name="Wortman J."/>
            <person name="Nusbaum C."/>
            <person name="Birren B."/>
        </authorList>
    </citation>
    <scope>NUCLEOTIDE SEQUENCE [LARGE SCALE GENOMIC DNA]</scope>
    <source>
        <strain evidence="2">APO3</strain>
    </source>
</reference>
<name>W4F9U8_APHAT</name>
<dbReference type="RefSeq" id="XP_009846828.1">
    <property type="nucleotide sequence ID" value="XM_009848526.1"/>
</dbReference>
<evidence type="ECO:0000313" key="2">
    <source>
        <dbReference type="EMBL" id="ETV63689.1"/>
    </source>
</evidence>
<dbReference type="AlphaFoldDB" id="W4F9U8"/>
<gene>
    <name evidence="2" type="ORF">H257_19380</name>
</gene>
<proteinExistence type="predicted"/>
<feature type="compositionally biased region" description="Polar residues" evidence="1">
    <location>
        <begin position="15"/>
        <end position="34"/>
    </location>
</feature>
<organism evidence="2">
    <name type="scientific">Aphanomyces astaci</name>
    <name type="common">Crayfish plague agent</name>
    <dbReference type="NCBI Taxonomy" id="112090"/>
    <lineage>
        <taxon>Eukaryota</taxon>
        <taxon>Sar</taxon>
        <taxon>Stramenopiles</taxon>
        <taxon>Oomycota</taxon>
        <taxon>Saprolegniomycetes</taxon>
        <taxon>Saprolegniales</taxon>
        <taxon>Verrucalvaceae</taxon>
        <taxon>Aphanomyces</taxon>
    </lineage>
</organism>
<protein>
    <submittedName>
        <fullName evidence="2">Uncharacterized protein</fullName>
    </submittedName>
</protein>
<feature type="region of interest" description="Disordered" evidence="1">
    <location>
        <begin position="1"/>
        <end position="51"/>
    </location>
</feature>
<dbReference type="GeneID" id="20821376"/>
<accession>W4F9U8</accession>